<dbReference type="EMBL" id="JABTTQ020000682">
    <property type="protein sequence ID" value="KAK6138699.1"/>
    <property type="molecule type" value="Genomic_DNA"/>
</dbReference>
<sequence>MSNNKQVVLKHYVTGFPKESDLFLKTATVELKIPHGCNGAVLVKNLYLSCDPYLINHMKKVEGNYADSFTPGSLNSIQPIVGYGVSRVVDSSNPNFKKGDLVWGITSWEEYTLIKSPRNSIQNQETDTDVPLSYYTGILGMPGMTAYAGFYEVCSPQKGETVFISAASGAIGQLVGQFAKLMGCYVVGSAGSKDKVDLLKNKLGFDNAFNYKEEQDLNASLKRCFPDGIDIYFENVGGKMLDAVLLNMNLHGRVAVCGMISQYNLDQPEGVHNLACLIIKRIRIEGYVVNDYYHLYPKFLDIVHPLVKEGKLTYVEDVAEGLESAPGALVGLFFGRNVGKQVVVVARE</sequence>
<dbReference type="InterPro" id="IPR036291">
    <property type="entry name" value="NAD(P)-bd_dom_sf"/>
</dbReference>
<dbReference type="InterPro" id="IPR013149">
    <property type="entry name" value="ADH-like_C"/>
</dbReference>
<dbReference type="CDD" id="cd08295">
    <property type="entry name" value="double_bond_reductase_like"/>
    <property type="match status" value="1"/>
</dbReference>
<proteinExistence type="predicted"/>
<reference evidence="4 5" key="1">
    <citation type="journal article" date="2021" name="Comput. Struct. Biotechnol. J.">
        <title>De novo genome assembly of the potent medicinal plant Rehmannia glutinosa using nanopore technology.</title>
        <authorList>
            <person name="Ma L."/>
            <person name="Dong C."/>
            <person name="Song C."/>
            <person name="Wang X."/>
            <person name="Zheng X."/>
            <person name="Niu Y."/>
            <person name="Chen S."/>
            <person name="Feng W."/>
        </authorList>
    </citation>
    <scope>NUCLEOTIDE SEQUENCE [LARGE SCALE GENOMIC DNA]</scope>
    <source>
        <strain evidence="4">DH-2019</strain>
    </source>
</reference>
<dbReference type="SUPFAM" id="SSF50129">
    <property type="entry name" value="GroES-like"/>
    <property type="match status" value="2"/>
</dbReference>
<evidence type="ECO:0000259" key="3">
    <source>
        <dbReference type="Pfam" id="PF16884"/>
    </source>
</evidence>
<dbReference type="SUPFAM" id="SSF51735">
    <property type="entry name" value="NAD(P)-binding Rossmann-fold domains"/>
    <property type="match status" value="1"/>
</dbReference>
<keyword evidence="5" id="KW-1185">Reference proteome</keyword>
<evidence type="ECO:0000313" key="4">
    <source>
        <dbReference type="EMBL" id="KAK6138699.1"/>
    </source>
</evidence>
<feature type="domain" description="Oxidoreductase N-terminal" evidence="3">
    <location>
        <begin position="5"/>
        <end position="115"/>
    </location>
</feature>
<gene>
    <name evidence="4" type="ORF">DH2020_027561</name>
</gene>
<dbReference type="InterPro" id="IPR041694">
    <property type="entry name" value="ADH_N_2"/>
</dbReference>
<comment type="caution">
    <text evidence="4">The sequence shown here is derived from an EMBL/GenBank/DDBJ whole genome shotgun (WGS) entry which is preliminary data.</text>
</comment>
<dbReference type="PANTHER" id="PTHR43205:SF7">
    <property type="entry name" value="PROSTAGLANDIN REDUCTASE 1"/>
    <property type="match status" value="1"/>
</dbReference>
<dbReference type="PANTHER" id="PTHR43205">
    <property type="entry name" value="PROSTAGLANDIN REDUCTASE"/>
    <property type="match status" value="1"/>
</dbReference>
<evidence type="ECO:0000313" key="5">
    <source>
        <dbReference type="Proteomes" id="UP001318860"/>
    </source>
</evidence>
<organism evidence="4 5">
    <name type="scientific">Rehmannia glutinosa</name>
    <name type="common">Chinese foxglove</name>
    <dbReference type="NCBI Taxonomy" id="99300"/>
    <lineage>
        <taxon>Eukaryota</taxon>
        <taxon>Viridiplantae</taxon>
        <taxon>Streptophyta</taxon>
        <taxon>Embryophyta</taxon>
        <taxon>Tracheophyta</taxon>
        <taxon>Spermatophyta</taxon>
        <taxon>Magnoliopsida</taxon>
        <taxon>eudicotyledons</taxon>
        <taxon>Gunneridae</taxon>
        <taxon>Pentapetalae</taxon>
        <taxon>asterids</taxon>
        <taxon>lamiids</taxon>
        <taxon>Lamiales</taxon>
        <taxon>Orobanchaceae</taxon>
        <taxon>Rehmannieae</taxon>
        <taxon>Rehmannia</taxon>
    </lineage>
</organism>
<evidence type="ECO:0000259" key="2">
    <source>
        <dbReference type="Pfam" id="PF00107"/>
    </source>
</evidence>
<keyword evidence="1" id="KW-0560">Oxidoreductase</keyword>
<dbReference type="Proteomes" id="UP001318860">
    <property type="component" value="Unassembled WGS sequence"/>
</dbReference>
<evidence type="ECO:0000256" key="1">
    <source>
        <dbReference type="ARBA" id="ARBA00023002"/>
    </source>
</evidence>
<dbReference type="InterPro" id="IPR011032">
    <property type="entry name" value="GroES-like_sf"/>
</dbReference>
<dbReference type="Gene3D" id="3.40.50.720">
    <property type="entry name" value="NAD(P)-binding Rossmann-like Domain"/>
    <property type="match status" value="1"/>
</dbReference>
<name>A0ABR0VVM6_REHGL</name>
<dbReference type="Pfam" id="PF16884">
    <property type="entry name" value="ADH_N_2"/>
    <property type="match status" value="1"/>
</dbReference>
<feature type="domain" description="Alcohol dehydrogenase-like C-terminal" evidence="2">
    <location>
        <begin position="170"/>
        <end position="302"/>
    </location>
</feature>
<evidence type="ECO:0008006" key="6">
    <source>
        <dbReference type="Google" id="ProtNLM"/>
    </source>
</evidence>
<dbReference type="Pfam" id="PF00107">
    <property type="entry name" value="ADH_zinc_N"/>
    <property type="match status" value="1"/>
</dbReference>
<accession>A0ABR0VVM6</accession>
<dbReference type="InterPro" id="IPR045010">
    <property type="entry name" value="MDR_fam"/>
</dbReference>
<dbReference type="Gene3D" id="3.90.180.10">
    <property type="entry name" value="Medium-chain alcohol dehydrogenases, catalytic domain"/>
    <property type="match status" value="1"/>
</dbReference>
<protein>
    <recommendedName>
        <fullName evidence="6">Enoyl reductase (ER) domain-containing protein</fullName>
    </recommendedName>
</protein>